<organism evidence="3 4">
    <name type="scientific">Artemisia annua</name>
    <name type="common">Sweet wormwood</name>
    <dbReference type="NCBI Taxonomy" id="35608"/>
    <lineage>
        <taxon>Eukaryota</taxon>
        <taxon>Viridiplantae</taxon>
        <taxon>Streptophyta</taxon>
        <taxon>Embryophyta</taxon>
        <taxon>Tracheophyta</taxon>
        <taxon>Spermatophyta</taxon>
        <taxon>Magnoliopsida</taxon>
        <taxon>eudicotyledons</taxon>
        <taxon>Gunneridae</taxon>
        <taxon>Pentapetalae</taxon>
        <taxon>asterids</taxon>
        <taxon>campanulids</taxon>
        <taxon>Asterales</taxon>
        <taxon>Asteraceae</taxon>
        <taxon>Asteroideae</taxon>
        <taxon>Anthemideae</taxon>
        <taxon>Artemisiinae</taxon>
        <taxon>Artemisia</taxon>
    </lineage>
</organism>
<dbReference type="CDD" id="cd00590">
    <property type="entry name" value="RRM_SF"/>
    <property type="match status" value="1"/>
</dbReference>
<dbReference type="AlphaFoldDB" id="A0A2U1Q238"/>
<dbReference type="Pfam" id="PF00076">
    <property type="entry name" value="RRM_1"/>
    <property type="match status" value="1"/>
</dbReference>
<reference evidence="3 4" key="1">
    <citation type="journal article" date="2018" name="Mol. Plant">
        <title>The genome of Artemisia annua provides insight into the evolution of Asteraceae family and artemisinin biosynthesis.</title>
        <authorList>
            <person name="Shen Q."/>
            <person name="Zhang L."/>
            <person name="Liao Z."/>
            <person name="Wang S."/>
            <person name="Yan T."/>
            <person name="Shi P."/>
            <person name="Liu M."/>
            <person name="Fu X."/>
            <person name="Pan Q."/>
            <person name="Wang Y."/>
            <person name="Lv Z."/>
            <person name="Lu X."/>
            <person name="Zhang F."/>
            <person name="Jiang W."/>
            <person name="Ma Y."/>
            <person name="Chen M."/>
            <person name="Hao X."/>
            <person name="Li L."/>
            <person name="Tang Y."/>
            <person name="Lv G."/>
            <person name="Zhou Y."/>
            <person name="Sun X."/>
            <person name="Brodelius P.E."/>
            <person name="Rose J.K.C."/>
            <person name="Tang K."/>
        </authorList>
    </citation>
    <scope>NUCLEOTIDE SEQUENCE [LARGE SCALE GENOMIC DNA]</scope>
    <source>
        <strain evidence="4">cv. Huhao1</strain>
        <tissue evidence="3">Leaf</tissue>
    </source>
</reference>
<dbReference type="Gene3D" id="3.30.70.330">
    <property type="match status" value="1"/>
</dbReference>
<protein>
    <submittedName>
        <fullName evidence="3">RNA recognition motif domain, eukaryote, Nucleotide-binding alpha-beta plait domain protein</fullName>
    </submittedName>
</protein>
<feature type="domain" description="RRM" evidence="2">
    <location>
        <begin position="1"/>
        <end position="72"/>
    </location>
</feature>
<comment type="caution">
    <text evidence="3">The sequence shown here is derived from an EMBL/GenBank/DDBJ whole genome shotgun (WGS) entry which is preliminary data.</text>
</comment>
<dbReference type="Proteomes" id="UP000245207">
    <property type="component" value="Unassembled WGS sequence"/>
</dbReference>
<evidence type="ECO:0000313" key="3">
    <source>
        <dbReference type="EMBL" id="PWA92079.1"/>
    </source>
</evidence>
<dbReference type="SUPFAM" id="SSF54928">
    <property type="entry name" value="RNA-binding domain, RBD"/>
    <property type="match status" value="1"/>
</dbReference>
<dbReference type="InterPro" id="IPR012677">
    <property type="entry name" value="Nucleotide-bd_a/b_plait_sf"/>
</dbReference>
<accession>A0A2U1Q238</accession>
<sequence length="128" mass="14375">MQAFLVERFEVFGTVESASVVIANQKSTGYDFVKFLAHEDALKAIQQLDGVEIGDYKWGVKSGFMKRSNSKEKDADSVNVTNPLGMNLSVSTDDTEIFEKPFLWRRCNGYGEIMEVSLCLDSFVVEMV</sequence>
<dbReference type="PROSITE" id="PS50102">
    <property type="entry name" value="RRM"/>
    <property type="match status" value="1"/>
</dbReference>
<dbReference type="GO" id="GO:0003723">
    <property type="term" value="F:RNA binding"/>
    <property type="evidence" value="ECO:0007669"/>
    <property type="project" value="UniProtKB-UniRule"/>
</dbReference>
<dbReference type="InterPro" id="IPR000504">
    <property type="entry name" value="RRM_dom"/>
</dbReference>
<proteinExistence type="predicted"/>
<dbReference type="EMBL" id="PKPP01000492">
    <property type="protein sequence ID" value="PWA92079.1"/>
    <property type="molecule type" value="Genomic_DNA"/>
</dbReference>
<dbReference type="InterPro" id="IPR035979">
    <property type="entry name" value="RBD_domain_sf"/>
</dbReference>
<evidence type="ECO:0000259" key="2">
    <source>
        <dbReference type="PROSITE" id="PS50102"/>
    </source>
</evidence>
<name>A0A2U1Q238_ARTAN</name>
<dbReference type="OrthoDB" id="266020at2759"/>
<evidence type="ECO:0000256" key="1">
    <source>
        <dbReference type="PROSITE-ProRule" id="PRU00176"/>
    </source>
</evidence>
<evidence type="ECO:0000313" key="4">
    <source>
        <dbReference type="Proteomes" id="UP000245207"/>
    </source>
</evidence>
<keyword evidence="4" id="KW-1185">Reference proteome</keyword>
<gene>
    <name evidence="3" type="ORF">CTI12_AA081650</name>
</gene>
<keyword evidence="1" id="KW-0694">RNA-binding</keyword>